<dbReference type="Proteomes" id="UP000683429">
    <property type="component" value="Chromosome"/>
</dbReference>
<feature type="domain" description="HTH gntR-type" evidence="4">
    <location>
        <begin position="8"/>
        <end position="74"/>
    </location>
</feature>
<dbReference type="EMBL" id="CP076607">
    <property type="protein sequence ID" value="QWU13297.1"/>
    <property type="molecule type" value="Genomic_DNA"/>
</dbReference>
<keyword evidence="8" id="KW-1185">Reference proteome</keyword>
<accession>A0A1H8ULI4</accession>
<dbReference type="CDD" id="cd07377">
    <property type="entry name" value="WHTH_GntR"/>
    <property type="match status" value="1"/>
</dbReference>
<proteinExistence type="predicted"/>
<keyword evidence="1" id="KW-0805">Transcription regulation</keyword>
<dbReference type="RefSeq" id="WP_051500099.1">
    <property type="nucleotide sequence ID" value="NZ_CP076607.1"/>
</dbReference>
<dbReference type="SMART" id="SM00895">
    <property type="entry name" value="FCD"/>
    <property type="match status" value="1"/>
</dbReference>
<gene>
    <name evidence="5" type="ORF">KP014_14895</name>
    <name evidence="6" type="ORF">SAMN04487895_11840</name>
</gene>
<sequence>MIDPKLNIGLGEQLTDILRMKIVGGQLENGLKLTETAIASEYGLSRAPVREAFRNLEYEGLLDITKQGAVVKVLTEKEVNEFYNVRYMLESFALSHIPPEARDSIIRFLETSVDRMELALGHKDADEFAAQDIAFHTKAFEVIDHKFIKLFWANIDKLCRAILIVGTRRQFDKGEFEYKRQVVDKHRQIVAALKEGSNEEILAALRNHFHYNSWIDKKEF</sequence>
<dbReference type="Gene3D" id="1.20.120.530">
    <property type="entry name" value="GntR ligand-binding domain-like"/>
    <property type="match status" value="1"/>
</dbReference>
<evidence type="ECO:0000256" key="3">
    <source>
        <dbReference type="ARBA" id="ARBA00023163"/>
    </source>
</evidence>
<evidence type="ECO:0000313" key="6">
    <source>
        <dbReference type="EMBL" id="SEP04080.1"/>
    </source>
</evidence>
<evidence type="ECO:0000313" key="8">
    <source>
        <dbReference type="Proteomes" id="UP000683429"/>
    </source>
</evidence>
<evidence type="ECO:0000313" key="5">
    <source>
        <dbReference type="EMBL" id="QWU13297.1"/>
    </source>
</evidence>
<dbReference type="PANTHER" id="PTHR43537:SF24">
    <property type="entry name" value="GLUCONATE OPERON TRANSCRIPTIONAL REPRESSOR"/>
    <property type="match status" value="1"/>
</dbReference>
<reference evidence="6 7" key="1">
    <citation type="submission" date="2016-10" db="EMBL/GenBank/DDBJ databases">
        <authorList>
            <person name="de Groot N.N."/>
        </authorList>
    </citation>
    <scope>NUCLEOTIDE SEQUENCE [LARGE SCALE GENOMIC DNA]</scope>
    <source>
        <strain evidence="6 7">CGMCC 1.10238</strain>
    </source>
</reference>
<dbReference type="Gene3D" id="1.10.10.10">
    <property type="entry name" value="Winged helix-like DNA-binding domain superfamily/Winged helix DNA-binding domain"/>
    <property type="match status" value="1"/>
</dbReference>
<evidence type="ECO:0000259" key="4">
    <source>
        <dbReference type="PROSITE" id="PS50949"/>
    </source>
</evidence>
<reference evidence="5 8" key="2">
    <citation type="submission" date="2021-06" db="EMBL/GenBank/DDBJ databases">
        <title>Whole genome sequence of Paenibacillus sophorae DSM23020 for comparative genomics.</title>
        <authorList>
            <person name="Kim M.-J."/>
            <person name="Lee G."/>
            <person name="Shin J.-H."/>
        </authorList>
    </citation>
    <scope>NUCLEOTIDE SEQUENCE [LARGE SCALE GENOMIC DNA]</scope>
    <source>
        <strain evidence="5 8">DSM 23020</strain>
    </source>
</reference>
<dbReference type="InterPro" id="IPR011711">
    <property type="entry name" value="GntR_C"/>
</dbReference>
<protein>
    <submittedName>
        <fullName evidence="5 6">GntR family transcriptional regulator</fullName>
    </submittedName>
</protein>
<dbReference type="InterPro" id="IPR036390">
    <property type="entry name" value="WH_DNA-bd_sf"/>
</dbReference>
<dbReference type="Pfam" id="PF00392">
    <property type="entry name" value="GntR"/>
    <property type="match status" value="1"/>
</dbReference>
<organism evidence="6 7">
    <name type="scientific">Paenibacillus sophorae</name>
    <dbReference type="NCBI Taxonomy" id="1333845"/>
    <lineage>
        <taxon>Bacteria</taxon>
        <taxon>Bacillati</taxon>
        <taxon>Bacillota</taxon>
        <taxon>Bacilli</taxon>
        <taxon>Bacillales</taxon>
        <taxon>Paenibacillaceae</taxon>
        <taxon>Paenibacillus</taxon>
    </lineage>
</organism>
<dbReference type="PANTHER" id="PTHR43537">
    <property type="entry name" value="TRANSCRIPTIONAL REGULATOR, GNTR FAMILY"/>
    <property type="match status" value="1"/>
</dbReference>
<dbReference type="GO" id="GO:0003700">
    <property type="term" value="F:DNA-binding transcription factor activity"/>
    <property type="evidence" value="ECO:0007669"/>
    <property type="project" value="InterPro"/>
</dbReference>
<dbReference type="SMART" id="SM00345">
    <property type="entry name" value="HTH_GNTR"/>
    <property type="match status" value="1"/>
</dbReference>
<dbReference type="PRINTS" id="PR00035">
    <property type="entry name" value="HTHGNTR"/>
</dbReference>
<keyword evidence="3" id="KW-0804">Transcription</keyword>
<dbReference type="InterPro" id="IPR008920">
    <property type="entry name" value="TF_FadR/GntR_C"/>
</dbReference>
<dbReference type="GO" id="GO:0003677">
    <property type="term" value="F:DNA binding"/>
    <property type="evidence" value="ECO:0007669"/>
    <property type="project" value="UniProtKB-KW"/>
</dbReference>
<dbReference type="PROSITE" id="PS50949">
    <property type="entry name" value="HTH_GNTR"/>
    <property type="match status" value="1"/>
</dbReference>
<dbReference type="OrthoDB" id="9781630at2"/>
<name>A0A1H8ULI4_9BACL</name>
<evidence type="ECO:0000256" key="1">
    <source>
        <dbReference type="ARBA" id="ARBA00023015"/>
    </source>
</evidence>
<dbReference type="Pfam" id="PF07729">
    <property type="entry name" value="FCD"/>
    <property type="match status" value="1"/>
</dbReference>
<evidence type="ECO:0000256" key="2">
    <source>
        <dbReference type="ARBA" id="ARBA00023125"/>
    </source>
</evidence>
<dbReference type="Proteomes" id="UP000198809">
    <property type="component" value="Unassembled WGS sequence"/>
</dbReference>
<dbReference type="InterPro" id="IPR036388">
    <property type="entry name" value="WH-like_DNA-bd_sf"/>
</dbReference>
<dbReference type="SUPFAM" id="SSF46785">
    <property type="entry name" value="Winged helix' DNA-binding domain"/>
    <property type="match status" value="1"/>
</dbReference>
<dbReference type="InterPro" id="IPR000524">
    <property type="entry name" value="Tscrpt_reg_HTH_GntR"/>
</dbReference>
<dbReference type="EMBL" id="FODH01000018">
    <property type="protein sequence ID" value="SEP04080.1"/>
    <property type="molecule type" value="Genomic_DNA"/>
</dbReference>
<evidence type="ECO:0000313" key="7">
    <source>
        <dbReference type="Proteomes" id="UP000198809"/>
    </source>
</evidence>
<dbReference type="SUPFAM" id="SSF48008">
    <property type="entry name" value="GntR ligand-binding domain-like"/>
    <property type="match status" value="1"/>
</dbReference>
<dbReference type="STRING" id="1333845.SAMN04487895_11840"/>
<dbReference type="AlphaFoldDB" id="A0A1H8ULI4"/>
<keyword evidence="2" id="KW-0238">DNA-binding</keyword>